<dbReference type="AlphaFoldDB" id="A0A0Q2U9K6"/>
<sequence length="215" mass="24490">MSALRTGIECRKPDLRKVWGLFVAIAMSCQRRGWTQVQYVEEMWSRETRLFARGERVFGHWPLMIQLLTGVKGNSKRAQRQIDRAWATASENLKREGTLKPIDEYMTDLIGAAYAWEDRLDDDVDNLSDTQKQVMRYVITSVQKRRNSKVTCPCREVGAIVGIPHSSASNTLKELAKRGFLVLHDSGSYSENPKNRKAAIYSLSDPFELAHGGRQ</sequence>
<name>A0A0Q2U9K6_MYCGO</name>
<evidence type="ECO:0000313" key="1">
    <source>
        <dbReference type="EMBL" id="KQH77216.1"/>
    </source>
</evidence>
<reference evidence="1 2" key="1">
    <citation type="submission" date="2015-10" db="EMBL/GenBank/DDBJ databases">
        <title>Mycobacterium gordonae draft genome assembly.</title>
        <authorList>
            <person name="Ustinova V."/>
            <person name="Smirnova T."/>
            <person name="Blagodatskikh K."/>
            <person name="Varlamov D."/>
            <person name="Larionova E."/>
            <person name="Chernousova L."/>
        </authorList>
    </citation>
    <scope>NUCLEOTIDE SEQUENCE [LARGE SCALE GENOMIC DNA]</scope>
    <source>
        <strain evidence="1 2">CTRI 14-8773</strain>
    </source>
</reference>
<organism evidence="1 2">
    <name type="scientific">Mycobacterium gordonae</name>
    <dbReference type="NCBI Taxonomy" id="1778"/>
    <lineage>
        <taxon>Bacteria</taxon>
        <taxon>Bacillati</taxon>
        <taxon>Actinomycetota</taxon>
        <taxon>Actinomycetes</taxon>
        <taxon>Mycobacteriales</taxon>
        <taxon>Mycobacteriaceae</taxon>
        <taxon>Mycobacterium</taxon>
    </lineage>
</organism>
<dbReference type="Proteomes" id="UP000051677">
    <property type="component" value="Unassembled WGS sequence"/>
</dbReference>
<comment type="caution">
    <text evidence="1">The sequence shown here is derived from an EMBL/GenBank/DDBJ whole genome shotgun (WGS) entry which is preliminary data.</text>
</comment>
<evidence type="ECO:0000313" key="2">
    <source>
        <dbReference type="Proteomes" id="UP000051677"/>
    </source>
</evidence>
<proteinExistence type="predicted"/>
<protein>
    <submittedName>
        <fullName evidence="1">Uncharacterized protein</fullName>
    </submittedName>
</protein>
<accession>A0A0Q2U9K6</accession>
<dbReference type="PROSITE" id="PS51257">
    <property type="entry name" value="PROKAR_LIPOPROTEIN"/>
    <property type="match status" value="1"/>
</dbReference>
<dbReference type="EMBL" id="LKTM01000336">
    <property type="protein sequence ID" value="KQH77216.1"/>
    <property type="molecule type" value="Genomic_DNA"/>
</dbReference>
<gene>
    <name evidence="1" type="ORF">AO501_12795</name>
</gene>